<dbReference type="Gene3D" id="3.40.50.300">
    <property type="entry name" value="P-loop containing nucleotide triphosphate hydrolases"/>
    <property type="match status" value="1"/>
</dbReference>
<keyword evidence="3" id="KW-0067">ATP-binding</keyword>
<keyword evidence="8" id="KW-1185">Reference proteome</keyword>
<gene>
    <name evidence="7" type="ORF">BMI91_18510</name>
</gene>
<evidence type="ECO:0000313" key="8">
    <source>
        <dbReference type="Proteomes" id="UP000190787"/>
    </source>
</evidence>
<name>A0ABX3MSH8_9RHOB</name>
<dbReference type="SUPFAM" id="SSF52540">
    <property type="entry name" value="P-loop containing nucleoside triphosphate hydrolases"/>
    <property type="match status" value="1"/>
</dbReference>
<keyword evidence="1" id="KW-0813">Transport</keyword>
<evidence type="ECO:0000256" key="5">
    <source>
        <dbReference type="ARBA" id="ARBA00037066"/>
    </source>
</evidence>
<proteinExistence type="predicted"/>
<dbReference type="Pfam" id="PF00005">
    <property type="entry name" value="ABC_tran"/>
    <property type="match status" value="1"/>
</dbReference>
<dbReference type="PANTHER" id="PTHR42794:SF1">
    <property type="entry name" value="HEMIN IMPORT ATP-BINDING PROTEIN HMUV"/>
    <property type="match status" value="1"/>
</dbReference>
<evidence type="ECO:0000256" key="3">
    <source>
        <dbReference type="ARBA" id="ARBA00022840"/>
    </source>
</evidence>
<dbReference type="EMBL" id="MPZV01000005">
    <property type="protein sequence ID" value="OOY22646.1"/>
    <property type="molecule type" value="Genomic_DNA"/>
</dbReference>
<dbReference type="PROSITE" id="PS50893">
    <property type="entry name" value="ABC_TRANSPORTER_2"/>
    <property type="match status" value="1"/>
</dbReference>
<dbReference type="PANTHER" id="PTHR42794">
    <property type="entry name" value="HEMIN IMPORT ATP-BINDING PROTEIN HMUV"/>
    <property type="match status" value="1"/>
</dbReference>
<organism evidence="7 8">
    <name type="scientific">Thioclava sediminum</name>
    <dbReference type="NCBI Taxonomy" id="1915319"/>
    <lineage>
        <taxon>Bacteria</taxon>
        <taxon>Pseudomonadati</taxon>
        <taxon>Pseudomonadota</taxon>
        <taxon>Alphaproteobacteria</taxon>
        <taxon>Rhodobacterales</taxon>
        <taxon>Paracoccaceae</taxon>
        <taxon>Thioclava</taxon>
    </lineage>
</organism>
<keyword evidence="4" id="KW-1278">Translocase</keyword>
<feature type="domain" description="ABC transporter" evidence="6">
    <location>
        <begin position="2"/>
        <end position="238"/>
    </location>
</feature>
<dbReference type="InterPro" id="IPR027417">
    <property type="entry name" value="P-loop_NTPase"/>
</dbReference>
<evidence type="ECO:0000313" key="7">
    <source>
        <dbReference type="EMBL" id="OOY22646.1"/>
    </source>
</evidence>
<dbReference type="InterPro" id="IPR003593">
    <property type="entry name" value="AAA+_ATPase"/>
</dbReference>
<comment type="function">
    <text evidence="5">Part of the ABC transporter complex HmuTUV involved in hemin import. Responsible for energy coupling to the transport system.</text>
</comment>
<dbReference type="NCBIfam" id="NF010068">
    <property type="entry name" value="PRK13548.1"/>
    <property type="match status" value="1"/>
</dbReference>
<reference evidence="7 8" key="1">
    <citation type="submission" date="2016-11" db="EMBL/GenBank/DDBJ databases">
        <title>A multilocus sequence analysis scheme for characterization of bacteria in the genus Thioclava.</title>
        <authorList>
            <person name="Liu Y."/>
            <person name="Shao Z."/>
        </authorList>
    </citation>
    <scope>NUCLEOTIDE SEQUENCE [LARGE SCALE GENOMIC DNA]</scope>
    <source>
        <strain evidence="7 8">TAW-CT134</strain>
    </source>
</reference>
<dbReference type="RefSeq" id="WP_078606187.1">
    <property type="nucleotide sequence ID" value="NZ_MPZV01000005.1"/>
</dbReference>
<protein>
    <submittedName>
        <fullName evidence="7">Iron ABC transporter</fullName>
    </submittedName>
</protein>
<comment type="caution">
    <text evidence="7">The sequence shown here is derived from an EMBL/GenBank/DDBJ whole genome shotgun (WGS) entry which is preliminary data.</text>
</comment>
<sequence length="259" mass="27251">MLEISDLYVARGRSDVLQGLSLTAKPGAVTVILGPNGSGKSTLVQAASGALPYRGRITLQGHEIAQTPAWRLAALRAVLEQSNSVAFPFTVAEVVGMGLHAGIEAGHPEIVSAALAEVGLSDLAHRPIQSLSGGQQARAHLARVRAQVWQPVSHAGPRWLLVDEPVASLDIAHQLEVMAILRRFADAGGGVVAVMHDLNLSAQLADEMVLMREGRIEAHGSPEAVMRGPVLSRTYGCELQVGAAASDGLWVLPQFARPA</sequence>
<evidence type="ECO:0000256" key="4">
    <source>
        <dbReference type="ARBA" id="ARBA00022967"/>
    </source>
</evidence>
<dbReference type="InterPro" id="IPR003439">
    <property type="entry name" value="ABC_transporter-like_ATP-bd"/>
</dbReference>
<evidence type="ECO:0000256" key="2">
    <source>
        <dbReference type="ARBA" id="ARBA00022741"/>
    </source>
</evidence>
<dbReference type="Proteomes" id="UP000190787">
    <property type="component" value="Unassembled WGS sequence"/>
</dbReference>
<dbReference type="SMART" id="SM00382">
    <property type="entry name" value="AAA"/>
    <property type="match status" value="1"/>
</dbReference>
<evidence type="ECO:0000259" key="6">
    <source>
        <dbReference type="PROSITE" id="PS50893"/>
    </source>
</evidence>
<evidence type="ECO:0000256" key="1">
    <source>
        <dbReference type="ARBA" id="ARBA00022448"/>
    </source>
</evidence>
<keyword evidence="2" id="KW-0547">Nucleotide-binding</keyword>
<dbReference type="CDD" id="cd03214">
    <property type="entry name" value="ABC_Iron-Siderophores_B12_Hemin"/>
    <property type="match status" value="1"/>
</dbReference>
<accession>A0ABX3MSH8</accession>